<evidence type="ECO:0000313" key="2">
    <source>
        <dbReference type="EMBL" id="MDP9905596.1"/>
    </source>
</evidence>
<evidence type="ECO:0000313" key="4">
    <source>
        <dbReference type="Proteomes" id="UP001230951"/>
    </source>
</evidence>
<dbReference type="AlphaFoldDB" id="A0AAW8DIU9"/>
<protein>
    <recommendedName>
        <fullName evidence="6">Lipoprotein</fullName>
    </recommendedName>
</protein>
<evidence type="ECO:0000313" key="5">
    <source>
        <dbReference type="Proteomes" id="UP001242995"/>
    </source>
</evidence>
<gene>
    <name evidence="2" type="ORF">J2S90_002567</name>
    <name evidence="3" type="ORF">J2S93_000071</name>
</gene>
<feature type="region of interest" description="Disordered" evidence="1">
    <location>
        <begin position="38"/>
        <end position="70"/>
    </location>
</feature>
<proteinExistence type="predicted"/>
<name>A0AAW8DIU9_9MICC</name>
<sequence length="190" mass="19943">MFHRFQRSQSRLSSIVTVFFIGILALCGCRAPSPVTTPGANLHPASESSSPSASEITATPSSSPQSSDIAPTVSTMDLVEAIRRLNASGICSAFVSADLGTTNYVQYGCDLSKPTKHKAWVYGSLTDGGSQQSSVKPCGGCTVTMVGKSWAIVARSQADTDLIRKSIAGVSGAPDEWGGAPKQLRNNFRD</sequence>
<dbReference type="PROSITE" id="PS51257">
    <property type="entry name" value="PROKAR_LIPOPROTEIN"/>
    <property type="match status" value="1"/>
</dbReference>
<dbReference type="EMBL" id="JAUSRG010000006">
    <property type="protein sequence ID" value="MDP9905596.1"/>
    <property type="molecule type" value="Genomic_DNA"/>
</dbReference>
<accession>A0AAW8DIU9</accession>
<dbReference type="Proteomes" id="UP001230951">
    <property type="component" value="Unassembled WGS sequence"/>
</dbReference>
<evidence type="ECO:0000313" key="3">
    <source>
        <dbReference type="EMBL" id="MDQ0178664.1"/>
    </source>
</evidence>
<evidence type="ECO:0000256" key="1">
    <source>
        <dbReference type="SAM" id="MobiDB-lite"/>
    </source>
</evidence>
<dbReference type="EMBL" id="JAUSTF010000001">
    <property type="protein sequence ID" value="MDQ0178664.1"/>
    <property type="molecule type" value="Genomic_DNA"/>
</dbReference>
<comment type="caution">
    <text evidence="2">The sequence shown here is derived from an EMBL/GenBank/DDBJ whole genome shotgun (WGS) entry which is preliminary data.</text>
</comment>
<reference evidence="2 4" key="1">
    <citation type="submission" date="2023-07" db="EMBL/GenBank/DDBJ databases">
        <title>Sorghum-associated microbial communities from plants grown in Nebraska, USA.</title>
        <authorList>
            <person name="Schachtman D."/>
        </authorList>
    </citation>
    <scope>NUCLEOTIDE SEQUENCE</scope>
    <source>
        <strain evidence="2">DS1006</strain>
        <strain evidence="3 4">DS1016</strain>
    </source>
</reference>
<dbReference type="Proteomes" id="UP001242995">
    <property type="component" value="Unassembled WGS sequence"/>
</dbReference>
<feature type="compositionally biased region" description="Low complexity" evidence="1">
    <location>
        <begin position="44"/>
        <end position="64"/>
    </location>
</feature>
<organism evidence="2 5">
    <name type="scientific">Arthrobacter bambusae</name>
    <dbReference type="NCBI Taxonomy" id="1338426"/>
    <lineage>
        <taxon>Bacteria</taxon>
        <taxon>Bacillati</taxon>
        <taxon>Actinomycetota</taxon>
        <taxon>Actinomycetes</taxon>
        <taxon>Micrococcales</taxon>
        <taxon>Micrococcaceae</taxon>
        <taxon>Arthrobacter</taxon>
    </lineage>
</organism>
<keyword evidence="4" id="KW-1185">Reference proteome</keyword>
<evidence type="ECO:0008006" key="6">
    <source>
        <dbReference type="Google" id="ProtNLM"/>
    </source>
</evidence>